<dbReference type="Pfam" id="PF05990">
    <property type="entry name" value="DUF900"/>
    <property type="match status" value="1"/>
</dbReference>
<accession>U7QF74</accession>
<keyword evidence="1" id="KW-0812">Transmembrane</keyword>
<gene>
    <name evidence="2" type="ORF">M595_3488</name>
</gene>
<feature type="transmembrane region" description="Helical" evidence="1">
    <location>
        <begin position="304"/>
        <end position="322"/>
    </location>
</feature>
<evidence type="ECO:0000256" key="1">
    <source>
        <dbReference type="SAM" id="Phobius"/>
    </source>
</evidence>
<feature type="transmembrane region" description="Helical" evidence="1">
    <location>
        <begin position="381"/>
        <end position="398"/>
    </location>
</feature>
<proteinExistence type="predicted"/>
<dbReference type="InterPro" id="IPR010297">
    <property type="entry name" value="DUF900_hydrolase"/>
</dbReference>
<comment type="caution">
    <text evidence="2">The sequence shown here is derived from an EMBL/GenBank/DDBJ whole genome shotgun (WGS) entry which is preliminary data.</text>
</comment>
<name>U7QF74_9CYAN</name>
<feature type="transmembrane region" description="Helical" evidence="1">
    <location>
        <begin position="245"/>
        <end position="266"/>
    </location>
</feature>
<keyword evidence="3" id="KW-1185">Reference proteome</keyword>
<dbReference type="AlphaFoldDB" id="U7QF74"/>
<evidence type="ECO:0000313" key="3">
    <source>
        <dbReference type="Proteomes" id="UP000017127"/>
    </source>
</evidence>
<evidence type="ECO:0008006" key="4">
    <source>
        <dbReference type="Google" id="ProtNLM"/>
    </source>
</evidence>
<organism evidence="2 3">
    <name type="scientific">Lyngbya aestuarii BL J</name>
    <dbReference type="NCBI Taxonomy" id="1348334"/>
    <lineage>
        <taxon>Bacteria</taxon>
        <taxon>Bacillati</taxon>
        <taxon>Cyanobacteriota</taxon>
        <taxon>Cyanophyceae</taxon>
        <taxon>Oscillatoriophycideae</taxon>
        <taxon>Oscillatoriales</taxon>
        <taxon>Microcoleaceae</taxon>
        <taxon>Lyngbya</taxon>
    </lineage>
</organism>
<evidence type="ECO:0000313" key="2">
    <source>
        <dbReference type="EMBL" id="ERT06553.1"/>
    </source>
</evidence>
<keyword evidence="1" id="KW-0472">Membrane</keyword>
<dbReference type="EMBL" id="AUZM01000035">
    <property type="protein sequence ID" value="ERT06553.1"/>
    <property type="molecule type" value="Genomic_DNA"/>
</dbReference>
<reference evidence="2 3" key="1">
    <citation type="journal article" date="2013" name="Front. Microbiol.">
        <title>Comparative genomic analyses of the cyanobacterium, Lyngbya aestuarii BL J, a powerful hydrogen producer.</title>
        <authorList>
            <person name="Kothari A."/>
            <person name="Vaughn M."/>
            <person name="Garcia-Pichel F."/>
        </authorList>
    </citation>
    <scope>NUCLEOTIDE SEQUENCE [LARGE SCALE GENOMIC DNA]</scope>
    <source>
        <strain evidence="2 3">BL J</strain>
    </source>
</reference>
<protein>
    <recommendedName>
        <fullName evidence="4">Alpha/beta hydrolase family protein</fullName>
    </recommendedName>
</protein>
<feature type="transmembrane region" description="Helical" evidence="1">
    <location>
        <begin position="272"/>
        <end position="292"/>
    </location>
</feature>
<dbReference type="SUPFAM" id="SSF53474">
    <property type="entry name" value="alpha/beta-Hydrolases"/>
    <property type="match status" value="1"/>
</dbReference>
<dbReference type="OrthoDB" id="475586at2"/>
<dbReference type="RefSeq" id="WP_023067281.1">
    <property type="nucleotide sequence ID" value="NZ_AUZM01000035.1"/>
</dbReference>
<dbReference type="Proteomes" id="UP000017127">
    <property type="component" value="Unassembled WGS sequence"/>
</dbReference>
<dbReference type="PATRIC" id="fig|1348334.3.peg.3375"/>
<keyword evidence="1" id="KW-1133">Transmembrane helix</keyword>
<dbReference type="InterPro" id="IPR029058">
    <property type="entry name" value="AB_hydrolase_fold"/>
</dbReference>
<sequence length="629" mass="73010">MEIQPTYDSLPFYWQKETLKSDHRWLESIVRNAAPFSDWWTKARIVQLAYIQPPGVKTQAIYGLPTYGSYQREQAIAEALRSTCDPNEYPEFAKQVDEDYVILTLNSWYNKQFTQAVSRNFEVYANRQYSNIFLVVSTAPTSLNVARKLPPMEQFRPLFNIAEFGIILRSQSFNRITLRTHGYATTAEQFYNSFEREAESLCLKGPINYIGTLEDKSAYIGYNWPGEQPFLTPSLWIDARYNWGIFFKFLLTIAVLAWLAGTVLYILSALAIVPLLQILGLDTILDPIWAWFNFSKIGSLIKQWQAVTFVVFVLWLLLMQILRLVVYQRDRYRAIHYGAPDLAEFFWRLDKVLGENPYISMPFDPNTEAKIPAFTSLNVNFIGHSMGALVLVNVLRILSDKFGKDERIDEEKSQMGDYLIVNKLILSSPDIPLEFLREGRNNYVRSAIQRCQDIYLFSSDRDIVLRYLSLLANWFTEPSLEMSGLRLGNVYLQPVKAFQNQTEYRPYIRVMITSQSAVEPTSAYDLFEKFNYLDCSLMKGINRVNFKLNRWNGLIIDAINIIFFFSGKIDVHGGYHQVETPSFDILKCLITREDFSHTETIGEINRLIADTPIRFWPCQPFINRETHSN</sequence>